<dbReference type="NCBIfam" id="TIGR04057">
    <property type="entry name" value="SusC_RagA_signa"/>
    <property type="match status" value="1"/>
</dbReference>
<accession>A0A4Q7MNL7</accession>
<feature type="domain" description="TonB-dependent receptor plug" evidence="4">
    <location>
        <begin position="115"/>
        <end position="216"/>
    </location>
</feature>
<dbReference type="InterPro" id="IPR037066">
    <property type="entry name" value="Plug_dom_sf"/>
</dbReference>
<dbReference type="RefSeq" id="WP_130543628.1">
    <property type="nucleotide sequence ID" value="NZ_CP042431.1"/>
</dbReference>
<evidence type="ECO:0000313" key="6">
    <source>
        <dbReference type="Proteomes" id="UP000293874"/>
    </source>
</evidence>
<evidence type="ECO:0000256" key="2">
    <source>
        <dbReference type="PROSITE-ProRule" id="PRU01360"/>
    </source>
</evidence>
<dbReference type="Gene3D" id="2.60.40.1120">
    <property type="entry name" value="Carboxypeptidase-like, regulatory domain"/>
    <property type="match status" value="1"/>
</dbReference>
<comment type="subcellular location">
    <subcellularLocation>
        <location evidence="2">Cell outer membrane</location>
        <topology evidence="2">Multi-pass membrane protein</topology>
    </subcellularLocation>
</comment>
<evidence type="ECO:0000259" key="4">
    <source>
        <dbReference type="Pfam" id="PF07715"/>
    </source>
</evidence>
<gene>
    <name evidence="5" type="ORF">EV199_5120</name>
</gene>
<reference evidence="5 6" key="1">
    <citation type="submission" date="2019-02" db="EMBL/GenBank/DDBJ databases">
        <title>Genomic Encyclopedia of Type Strains, Phase IV (KMG-IV): sequencing the most valuable type-strain genomes for metagenomic binning, comparative biology and taxonomic classification.</title>
        <authorList>
            <person name="Goeker M."/>
        </authorList>
    </citation>
    <scope>NUCLEOTIDE SEQUENCE [LARGE SCALE GENOMIC DNA]</scope>
    <source>
        <strain evidence="5 6">DSM 18116</strain>
    </source>
</reference>
<dbReference type="InterPro" id="IPR039426">
    <property type="entry name" value="TonB-dep_rcpt-like"/>
</dbReference>
<keyword evidence="1 3" id="KW-0732">Signal</keyword>
<feature type="chain" id="PRO_5020711275" evidence="3">
    <location>
        <begin position="21"/>
        <end position="1048"/>
    </location>
</feature>
<comment type="caution">
    <text evidence="5">The sequence shown here is derived from an EMBL/GenBank/DDBJ whole genome shotgun (WGS) entry which is preliminary data.</text>
</comment>
<dbReference type="OrthoDB" id="9768177at2"/>
<dbReference type="SUPFAM" id="SSF56935">
    <property type="entry name" value="Porins"/>
    <property type="match status" value="1"/>
</dbReference>
<dbReference type="PANTHER" id="PTHR30069:SF29">
    <property type="entry name" value="HEMOGLOBIN AND HEMOGLOBIN-HAPTOGLOBIN-BINDING PROTEIN 1-RELATED"/>
    <property type="match status" value="1"/>
</dbReference>
<feature type="signal peptide" evidence="3">
    <location>
        <begin position="1"/>
        <end position="20"/>
    </location>
</feature>
<keyword evidence="2" id="KW-1134">Transmembrane beta strand</keyword>
<keyword evidence="2" id="KW-0812">Transmembrane</keyword>
<dbReference type="EMBL" id="SGXA01000003">
    <property type="protein sequence ID" value="RZS69283.1"/>
    <property type="molecule type" value="Genomic_DNA"/>
</dbReference>
<evidence type="ECO:0000256" key="1">
    <source>
        <dbReference type="ARBA" id="ARBA00022729"/>
    </source>
</evidence>
<dbReference type="Pfam" id="PF13715">
    <property type="entry name" value="CarbopepD_reg_2"/>
    <property type="match status" value="1"/>
</dbReference>
<dbReference type="Gene3D" id="2.170.130.10">
    <property type="entry name" value="TonB-dependent receptor, plug domain"/>
    <property type="match status" value="1"/>
</dbReference>
<dbReference type="InterPro" id="IPR008969">
    <property type="entry name" value="CarboxyPept-like_regulatory"/>
</dbReference>
<name>A0A4Q7MNL7_9BACT</name>
<keyword evidence="6" id="KW-1185">Reference proteome</keyword>
<protein>
    <submittedName>
        <fullName evidence="5">TonB-linked SusC/RagA family outer membrane protein</fullName>
    </submittedName>
</protein>
<dbReference type="GO" id="GO:0015344">
    <property type="term" value="F:siderophore uptake transmembrane transporter activity"/>
    <property type="evidence" value="ECO:0007669"/>
    <property type="project" value="TreeGrafter"/>
</dbReference>
<proteinExistence type="inferred from homology"/>
<dbReference type="PANTHER" id="PTHR30069">
    <property type="entry name" value="TONB-DEPENDENT OUTER MEMBRANE RECEPTOR"/>
    <property type="match status" value="1"/>
</dbReference>
<evidence type="ECO:0000313" key="5">
    <source>
        <dbReference type="EMBL" id="RZS69283.1"/>
    </source>
</evidence>
<keyword evidence="2" id="KW-0472">Membrane</keyword>
<keyword evidence="2" id="KW-0813">Transport</keyword>
<dbReference type="PROSITE" id="PS52016">
    <property type="entry name" value="TONB_DEPENDENT_REC_3"/>
    <property type="match status" value="1"/>
</dbReference>
<dbReference type="GO" id="GO:0009279">
    <property type="term" value="C:cell outer membrane"/>
    <property type="evidence" value="ECO:0007669"/>
    <property type="project" value="UniProtKB-SubCell"/>
</dbReference>
<organism evidence="5 6">
    <name type="scientific">Pseudobacter ginsenosidimutans</name>
    <dbReference type="NCBI Taxonomy" id="661488"/>
    <lineage>
        <taxon>Bacteria</taxon>
        <taxon>Pseudomonadati</taxon>
        <taxon>Bacteroidota</taxon>
        <taxon>Chitinophagia</taxon>
        <taxon>Chitinophagales</taxon>
        <taxon>Chitinophagaceae</taxon>
        <taxon>Pseudobacter</taxon>
    </lineage>
</organism>
<dbReference type="InterPro" id="IPR012910">
    <property type="entry name" value="Plug_dom"/>
</dbReference>
<dbReference type="AlphaFoldDB" id="A0A4Q7MNL7"/>
<evidence type="ECO:0000256" key="3">
    <source>
        <dbReference type="SAM" id="SignalP"/>
    </source>
</evidence>
<sequence length="1048" mass="117106">MKILQYALLLICFVPLFAAAQQKTITGKVTDAQSSQPLSGVTVASGTGRTSVVTNNEGNYSITIPQRATQLIFSYVGMKPVTENIGTRSVIDVSMSAADSSLENVVVVGYGTQKKATLTGSVSVLKSSEIVVTKNESVVNMLTGKIPGLRMVQRTAEPGGYENTYDIRGFGSAPLVVIDGVPRGGFEKMDPNEIESISVLKDAAAAVYGVRAANGVILITTKKGNRNGKFDINYSVNLALQQFLGMPEGVGPLDFMMLSNEKAKRAFANNFISNVKPAYSYEDMLPWMEGRFQATDWIGSTFNKTAPQVQHNLNISGGTDKASYFFNVGYMKQDGVLKTNDINYNRYNFRSNINLKITNGLRAQALVSGHIDEKYQPYQEMWTLFKYTWSMIPIKQAFANGNPLYPSVIDDNANPLVITDADKVGFRKRTQKNIQAQLSLEYDIPYVKGLKARGMFNYGYNIDDNSEYKKSYTLYTYEPDLDVYHASTVNNPPNLLRQYYNNQSTLSQLGLNYANTFAGDHNVTAMALFEESYSKGDNIFASRNMLLPVDYLFGGEDEKEKGSTYPNGVSEVVTQAVVGRATYDFRGKYLAEFTFRYDGSNKYKPGANQWGFFPGFFAGWVVSREPWFDKLVNPKYISNLKIRGSYGITGDDGTTGFQYIDGFNYPTINPNDNSIYGYLFNGQFIKGSAMRDAVNPNLTWFTAHTSNIGLEFTTLNGKLDVVAEVYRRDRKGLPARKTVAIPGTAGIELAQENLDSDRTQGWELQLTHRNRINDFGINITGNFSQARTQMLDVIQGRAGNEFENWKSQRSNRFTNIWWGKDYAGQFTSYEQIYNHKVNTGGGNNNVIPGDYYYQDWNEDGVIDGRDDHPIATRDIPLVNFGLTIGVTWKGIDFSALFAGVTGVNIMYEEQFLEPLMYDRSALTQFLNSWHTVNPDDNVFDPNTKWVPGKYPAMGSPKPEGTKAVQDGSYVRLKSIELGYTLPQSLLKRISMKNCRFYVNAYNLLTFTKLRNSDPEHPGQQPDAGFQYGLGGYKYPLNRTFNVGASITF</sequence>
<dbReference type="SUPFAM" id="SSF49464">
    <property type="entry name" value="Carboxypeptidase regulatory domain-like"/>
    <property type="match status" value="1"/>
</dbReference>
<dbReference type="NCBIfam" id="TIGR04056">
    <property type="entry name" value="OMP_RagA_SusC"/>
    <property type="match status" value="1"/>
</dbReference>
<dbReference type="GO" id="GO:0044718">
    <property type="term" value="P:siderophore transmembrane transport"/>
    <property type="evidence" value="ECO:0007669"/>
    <property type="project" value="TreeGrafter"/>
</dbReference>
<keyword evidence="2" id="KW-0998">Cell outer membrane</keyword>
<comment type="similarity">
    <text evidence="2">Belongs to the TonB-dependent receptor family.</text>
</comment>
<dbReference type="InterPro" id="IPR023997">
    <property type="entry name" value="TonB-dep_OMP_SusC/RagA_CS"/>
</dbReference>
<dbReference type="Proteomes" id="UP000293874">
    <property type="component" value="Unassembled WGS sequence"/>
</dbReference>
<dbReference type="Pfam" id="PF07715">
    <property type="entry name" value="Plug"/>
    <property type="match status" value="1"/>
</dbReference>
<dbReference type="InterPro" id="IPR023996">
    <property type="entry name" value="TonB-dep_OMP_SusC/RagA"/>
</dbReference>